<evidence type="ECO:0000313" key="2">
    <source>
        <dbReference type="EMBL" id="OHB16565.1"/>
    </source>
</evidence>
<feature type="transmembrane region" description="Helical" evidence="1">
    <location>
        <begin position="52"/>
        <end position="73"/>
    </location>
</feature>
<keyword evidence="1" id="KW-0812">Transmembrane</keyword>
<keyword evidence="1" id="KW-1133">Transmembrane helix</keyword>
<keyword evidence="1" id="KW-0472">Membrane</keyword>
<proteinExistence type="predicted"/>
<evidence type="ECO:0000313" key="3">
    <source>
        <dbReference type="Proteomes" id="UP000176868"/>
    </source>
</evidence>
<protein>
    <submittedName>
        <fullName evidence="2">Uncharacterized protein</fullName>
    </submittedName>
</protein>
<dbReference type="AlphaFoldDB" id="A0A1G2V4K8"/>
<feature type="transmembrane region" description="Helical" evidence="1">
    <location>
        <begin position="7"/>
        <end position="25"/>
    </location>
</feature>
<organism evidence="2 3">
    <name type="scientific">Candidatus Zambryskibacteria bacterium RIFOXYD2_FULL_43_10</name>
    <dbReference type="NCBI Taxonomy" id="1802782"/>
    <lineage>
        <taxon>Bacteria</taxon>
        <taxon>Candidatus Zambryskiibacteriota</taxon>
    </lineage>
</organism>
<gene>
    <name evidence="2" type="ORF">A2544_00945</name>
</gene>
<dbReference type="EMBL" id="MHWZ01000039">
    <property type="protein sequence ID" value="OHB16565.1"/>
    <property type="molecule type" value="Genomic_DNA"/>
</dbReference>
<reference evidence="2 3" key="1">
    <citation type="journal article" date="2016" name="Nat. Commun.">
        <title>Thousands of microbial genomes shed light on interconnected biogeochemical processes in an aquifer system.</title>
        <authorList>
            <person name="Anantharaman K."/>
            <person name="Brown C.T."/>
            <person name="Hug L.A."/>
            <person name="Sharon I."/>
            <person name="Castelle C.J."/>
            <person name="Probst A.J."/>
            <person name="Thomas B.C."/>
            <person name="Singh A."/>
            <person name="Wilkins M.J."/>
            <person name="Karaoz U."/>
            <person name="Brodie E.L."/>
            <person name="Williams K.H."/>
            <person name="Hubbard S.S."/>
            <person name="Banfield J.F."/>
        </authorList>
    </citation>
    <scope>NUCLEOTIDE SEQUENCE [LARGE SCALE GENOMIC DNA]</scope>
</reference>
<dbReference type="STRING" id="1802782.A2544_00945"/>
<dbReference type="Proteomes" id="UP000176868">
    <property type="component" value="Unassembled WGS sequence"/>
</dbReference>
<comment type="caution">
    <text evidence="2">The sequence shown here is derived from an EMBL/GenBank/DDBJ whole genome shotgun (WGS) entry which is preliminary data.</text>
</comment>
<accession>A0A1G2V4K8</accession>
<name>A0A1G2V4K8_9BACT</name>
<evidence type="ECO:0000256" key="1">
    <source>
        <dbReference type="SAM" id="Phobius"/>
    </source>
</evidence>
<sequence>MPRNKGFIGWLMLDIIALAFLKYFFNWSVIDAANSEQGKNTIKYVKDVLNVIWFYVRPSALYIWGIIVTFLPARQSIL</sequence>